<evidence type="ECO:0000259" key="1">
    <source>
        <dbReference type="PROSITE" id="PS51819"/>
    </source>
</evidence>
<sequence length="126" mass="14296">MNTNMIQKVGQIGIPVIDLERATHFYQEKLELPLLFNTSSMAFFECNGLRLLLSIAEKETFKQSSSVIYFQVENIKKSADELLGKGVLFLDEPHLVAKMGQTETWMTFFQDTEGNTHALMSEITTS</sequence>
<dbReference type="SUPFAM" id="SSF54593">
    <property type="entry name" value="Glyoxalase/Bleomycin resistance protein/Dihydroxybiphenyl dioxygenase"/>
    <property type="match status" value="1"/>
</dbReference>
<dbReference type="RefSeq" id="WP_336587549.1">
    <property type="nucleotide sequence ID" value="NZ_JBBAXC010000011.1"/>
</dbReference>
<evidence type="ECO:0000313" key="3">
    <source>
        <dbReference type="Proteomes" id="UP001312865"/>
    </source>
</evidence>
<dbReference type="EMBL" id="JBBAXC010000011">
    <property type="protein sequence ID" value="MEI5908103.1"/>
    <property type="molecule type" value="Genomic_DNA"/>
</dbReference>
<comment type="caution">
    <text evidence="2">The sequence shown here is derived from an EMBL/GenBank/DDBJ whole genome shotgun (WGS) entry which is preliminary data.</text>
</comment>
<gene>
    <name evidence="2" type="ORF">WAK64_13670</name>
</gene>
<dbReference type="PROSITE" id="PS51819">
    <property type="entry name" value="VOC"/>
    <property type="match status" value="1"/>
</dbReference>
<dbReference type="InterPro" id="IPR029068">
    <property type="entry name" value="Glyas_Bleomycin-R_OHBP_Dase"/>
</dbReference>
<dbReference type="InterPro" id="IPR037523">
    <property type="entry name" value="VOC_core"/>
</dbReference>
<feature type="domain" description="VOC" evidence="1">
    <location>
        <begin position="8"/>
        <end position="122"/>
    </location>
</feature>
<name>A0ABU8HFE5_9BACI</name>
<proteinExistence type="predicted"/>
<dbReference type="InterPro" id="IPR004360">
    <property type="entry name" value="Glyas_Fos-R_dOase_dom"/>
</dbReference>
<dbReference type="Proteomes" id="UP001312865">
    <property type="component" value="Unassembled WGS sequence"/>
</dbReference>
<evidence type="ECO:0000313" key="2">
    <source>
        <dbReference type="EMBL" id="MEI5908103.1"/>
    </source>
</evidence>
<accession>A0ABU8HFE5</accession>
<reference evidence="2 3" key="1">
    <citation type="journal article" date="2018" name="J. Microbiol.">
        <title>Bacillus spongiae sp. nov., isolated from sponge of Jeju Island.</title>
        <authorList>
            <person name="Lee G.E."/>
            <person name="Im W.T."/>
            <person name="Park J.S."/>
        </authorList>
    </citation>
    <scope>NUCLEOTIDE SEQUENCE [LARGE SCALE GENOMIC DNA]</scope>
    <source>
        <strain evidence="2 3">135PIL107-10</strain>
    </source>
</reference>
<keyword evidence="3" id="KW-1185">Reference proteome</keyword>
<dbReference type="Gene3D" id="3.10.180.10">
    <property type="entry name" value="2,3-Dihydroxybiphenyl 1,2-Dioxygenase, domain 1"/>
    <property type="match status" value="1"/>
</dbReference>
<organism evidence="2 3">
    <name type="scientific">Bacillus spongiae</name>
    <dbReference type="NCBI Taxonomy" id="2683610"/>
    <lineage>
        <taxon>Bacteria</taxon>
        <taxon>Bacillati</taxon>
        <taxon>Bacillota</taxon>
        <taxon>Bacilli</taxon>
        <taxon>Bacillales</taxon>
        <taxon>Bacillaceae</taxon>
        <taxon>Bacillus</taxon>
    </lineage>
</organism>
<protein>
    <submittedName>
        <fullName evidence="2">VOC family protein</fullName>
    </submittedName>
</protein>
<dbReference type="Pfam" id="PF00903">
    <property type="entry name" value="Glyoxalase"/>
    <property type="match status" value="1"/>
</dbReference>